<evidence type="ECO:0000256" key="1">
    <source>
        <dbReference type="SAM" id="MobiDB-lite"/>
    </source>
</evidence>
<name>A0A6C0F2M2_9ZZZZ</name>
<protein>
    <submittedName>
        <fullName evidence="2">Uncharacterized protein</fullName>
    </submittedName>
</protein>
<dbReference type="AlphaFoldDB" id="A0A6C0F2M2"/>
<proteinExistence type="predicted"/>
<feature type="compositionally biased region" description="Low complexity" evidence="1">
    <location>
        <begin position="101"/>
        <end position="115"/>
    </location>
</feature>
<feature type="region of interest" description="Disordered" evidence="1">
    <location>
        <begin position="101"/>
        <end position="124"/>
    </location>
</feature>
<dbReference type="EMBL" id="MN739027">
    <property type="protein sequence ID" value="QHT35867.1"/>
    <property type="molecule type" value="Genomic_DNA"/>
</dbReference>
<evidence type="ECO:0000313" key="2">
    <source>
        <dbReference type="EMBL" id="QHT35867.1"/>
    </source>
</evidence>
<organism evidence="2">
    <name type="scientific">viral metagenome</name>
    <dbReference type="NCBI Taxonomy" id="1070528"/>
    <lineage>
        <taxon>unclassified sequences</taxon>
        <taxon>metagenomes</taxon>
        <taxon>organismal metagenomes</taxon>
    </lineage>
</organism>
<reference evidence="2" key="1">
    <citation type="journal article" date="2020" name="Nature">
        <title>Giant virus diversity and host interactions through global metagenomics.</title>
        <authorList>
            <person name="Schulz F."/>
            <person name="Roux S."/>
            <person name="Paez-Espino D."/>
            <person name="Jungbluth S."/>
            <person name="Walsh D.A."/>
            <person name="Denef V.J."/>
            <person name="McMahon K.D."/>
            <person name="Konstantinidis K.T."/>
            <person name="Eloe-Fadrosh E.A."/>
            <person name="Kyrpides N.C."/>
            <person name="Woyke T."/>
        </authorList>
    </citation>
    <scope>NUCLEOTIDE SEQUENCE</scope>
    <source>
        <strain evidence="2">GVMAG-M-3300009182-46</strain>
    </source>
</reference>
<accession>A0A6C0F2M2</accession>
<sequence>MISGINSNTHKGNKDDLYNNPLEFSKSGCRGCNRNLASNDPASQYQRQKLIQNTVRVPASLYIDNLGALNVYQKPEPRFGVNWKQMSDRAIPHIQNVYVPSRGSSTRRSVTRNRPGAMSPGGVGVDMKHNSYDRYLARIKGKSPLRRGVIPATFGAPSIPFNQAFPVYGGKTTKTSIVNNCNCPIEERIDADRRIYKSPLQNEIYSVDYTFSVGDFVYAIKNSNKTGPYYKAIILAISNGIYEIKFHDSNEINYKTYGELLIYFKCDNCSSSLIDFIREYSISYLNDNKISPACELLGMLANEEISSDIINYIQSEIRNVSYPNIYS</sequence>